<sequence>MFLNLYGGRKMTSAYRRQEVLKKEPSLNDFKDRWPALIYQREINAGFQRLMAVPLEEKFMAQLDMHSSELISVIHSKTDDTHLRRECLLKALIIFLGEDADDLIKECLDSCRS</sequence>
<keyword evidence="2" id="KW-1185">Reference proteome</keyword>
<name>A0A9N7UHR7_PLEPL</name>
<comment type="caution">
    <text evidence="1">The sequence shown here is derived from an EMBL/GenBank/DDBJ whole genome shotgun (WGS) entry which is preliminary data.</text>
</comment>
<dbReference type="Proteomes" id="UP001153269">
    <property type="component" value="Unassembled WGS sequence"/>
</dbReference>
<accession>A0A9N7UHR7</accession>
<organism evidence="1 2">
    <name type="scientific">Pleuronectes platessa</name>
    <name type="common">European plaice</name>
    <dbReference type="NCBI Taxonomy" id="8262"/>
    <lineage>
        <taxon>Eukaryota</taxon>
        <taxon>Metazoa</taxon>
        <taxon>Chordata</taxon>
        <taxon>Craniata</taxon>
        <taxon>Vertebrata</taxon>
        <taxon>Euteleostomi</taxon>
        <taxon>Actinopterygii</taxon>
        <taxon>Neopterygii</taxon>
        <taxon>Teleostei</taxon>
        <taxon>Neoteleostei</taxon>
        <taxon>Acanthomorphata</taxon>
        <taxon>Carangaria</taxon>
        <taxon>Pleuronectiformes</taxon>
        <taxon>Pleuronectoidei</taxon>
        <taxon>Pleuronectidae</taxon>
        <taxon>Pleuronectes</taxon>
    </lineage>
</organism>
<dbReference type="EMBL" id="CADEAL010001295">
    <property type="protein sequence ID" value="CAB1430990.1"/>
    <property type="molecule type" value="Genomic_DNA"/>
</dbReference>
<dbReference type="PANTHER" id="PTHR31025:SF25">
    <property type="entry name" value="ZINC FINGER (C2H2)-60"/>
    <property type="match status" value="1"/>
</dbReference>
<protein>
    <submittedName>
        <fullName evidence="1">Uncharacterized protein</fullName>
    </submittedName>
</protein>
<reference evidence="1" key="1">
    <citation type="submission" date="2020-03" db="EMBL/GenBank/DDBJ databases">
        <authorList>
            <person name="Weist P."/>
        </authorList>
    </citation>
    <scope>NUCLEOTIDE SEQUENCE</scope>
</reference>
<evidence type="ECO:0000313" key="1">
    <source>
        <dbReference type="EMBL" id="CAB1430990.1"/>
    </source>
</evidence>
<dbReference type="AlphaFoldDB" id="A0A9N7UHR7"/>
<gene>
    <name evidence="1" type="ORF">PLEPLA_LOCUS18986</name>
</gene>
<dbReference type="PANTHER" id="PTHR31025">
    <property type="entry name" value="SI:CH211-196P9.1-RELATED"/>
    <property type="match status" value="1"/>
</dbReference>
<evidence type="ECO:0000313" key="2">
    <source>
        <dbReference type="Proteomes" id="UP001153269"/>
    </source>
</evidence>
<proteinExistence type="predicted"/>